<feature type="compositionally biased region" description="Polar residues" evidence="1">
    <location>
        <begin position="898"/>
        <end position="907"/>
    </location>
</feature>
<feature type="compositionally biased region" description="Low complexity" evidence="1">
    <location>
        <begin position="886"/>
        <end position="897"/>
    </location>
</feature>
<dbReference type="AlphaFoldDB" id="A0A9P7R156"/>
<keyword evidence="3" id="KW-1185">Reference proteome</keyword>
<protein>
    <submittedName>
        <fullName evidence="2">Uncharacterized protein</fullName>
    </submittedName>
</protein>
<dbReference type="Proteomes" id="UP000699042">
    <property type="component" value="Unassembled WGS sequence"/>
</dbReference>
<accession>A0A9P7R156</accession>
<reference evidence="2" key="1">
    <citation type="submission" date="2021-05" db="EMBL/GenBank/DDBJ databases">
        <title>Comparative genomics of three Colletotrichum scovillei strains and genetic complementation revealed genes involved fungal growth and virulence on chili pepper.</title>
        <authorList>
            <person name="Hsieh D.-K."/>
            <person name="Chuang S.-C."/>
            <person name="Chen C.-Y."/>
            <person name="Chao Y.-T."/>
            <person name="Lu M.-Y.J."/>
            <person name="Lee M.-H."/>
            <person name="Shih M.-C."/>
        </authorList>
    </citation>
    <scope>NUCLEOTIDE SEQUENCE</scope>
    <source>
        <strain evidence="2">Coll-153</strain>
    </source>
</reference>
<feature type="compositionally biased region" description="Gly residues" evidence="1">
    <location>
        <begin position="861"/>
        <end position="885"/>
    </location>
</feature>
<name>A0A9P7R156_9PEZI</name>
<sequence length="907" mass="102578">PKVKWVELDSHHPKTLKEELCGLYWSGIARDLDEILRFLDICENVPEPPTDDLTPESWLGFEAFAKRATRSAVNDAFPKVVEHREPEYKLGAWLRPRAPQCKPCSSIWHCHVVPRSDEHSQNPINFSALQCSECKRAIQGTHFRCAPDCPCGKSSYRKQAPVFCETCARTLDRKHDSDEVRKFHKSCVLSSCLSNEQARELCQCAGGDAESNQSKELYPFDQNDRVRHDPLCPLIRLKSQHCSSKLAEVCHLGMLEENKKGDIRSHLITAAIKTAAKITRVNEDLPSKGGVLFTVRDRLQLHPVDTPSSSVSRCFALIKDRQLFRTDKHIPRDRRVKAFMKQVVGSPFWSLREEDRVAEAEIVKDVAKASLDYFDILMEGSKQDKQKKSKAKMKILGKLRKLLHERVEIYIHSIVNKLFDKSLPLEWNPGSNNCQKFCDALIDRNAFGSFMVYPRYCEEKKHEIQACQVLYLMSFVSRIGCHDGFTRQVIPSSRATSANGHTEEFLLRFRRFAHHNDTDIIDSLIEYWTDWGGFRAPIFRHQDLFPWDCTEARTLKDETDHPQAKCGNCSLAKHLWAFPFDAWSVAQLHLSRERRFYAPSASTGEDNQNTMNEHDWEENRHRVLEAFQVLGSMAVAMHRSQVVRDSCRWNFKARGLPFENTSTDQTIFHKGRVTTLRQHIKKRVGRLVVQSDGPLIIHDRIKLAGIHRAQPMSYLYEHDMYHDCTLADWADLNHDGQVAAYTALRDFRSEHVDEIIEDAKRRVESKTPHPHGPFRGPGIDMNATSSMETEDWLPEDLVPEHCDGSYAEVDFEANEDTGDCDCLCDATGLSGFEQSMIDGGWSFSDGGSGFPVDTGSAGLDTSGGNGDTGDGGNNNGGGSGDGSHGGDNSHAGSSSNDQSWQSMMGMF</sequence>
<gene>
    <name evidence="2" type="ORF">JMJ77_011017</name>
</gene>
<evidence type="ECO:0000313" key="3">
    <source>
        <dbReference type="Proteomes" id="UP000699042"/>
    </source>
</evidence>
<evidence type="ECO:0000256" key="1">
    <source>
        <dbReference type="SAM" id="MobiDB-lite"/>
    </source>
</evidence>
<feature type="region of interest" description="Disordered" evidence="1">
    <location>
        <begin position="840"/>
        <end position="907"/>
    </location>
</feature>
<evidence type="ECO:0000313" key="2">
    <source>
        <dbReference type="EMBL" id="KAG7047672.1"/>
    </source>
</evidence>
<feature type="non-terminal residue" evidence="2">
    <location>
        <position position="1"/>
    </location>
</feature>
<organism evidence="2 3">
    <name type="scientific">Colletotrichum scovillei</name>
    <dbReference type="NCBI Taxonomy" id="1209932"/>
    <lineage>
        <taxon>Eukaryota</taxon>
        <taxon>Fungi</taxon>
        <taxon>Dikarya</taxon>
        <taxon>Ascomycota</taxon>
        <taxon>Pezizomycotina</taxon>
        <taxon>Sordariomycetes</taxon>
        <taxon>Hypocreomycetidae</taxon>
        <taxon>Glomerellales</taxon>
        <taxon>Glomerellaceae</taxon>
        <taxon>Colletotrichum</taxon>
        <taxon>Colletotrichum acutatum species complex</taxon>
    </lineage>
</organism>
<proteinExistence type="predicted"/>
<comment type="caution">
    <text evidence="2">The sequence shown here is derived from an EMBL/GenBank/DDBJ whole genome shotgun (WGS) entry which is preliminary data.</text>
</comment>
<dbReference type="EMBL" id="JAESDN010000007">
    <property type="protein sequence ID" value="KAG7047672.1"/>
    <property type="molecule type" value="Genomic_DNA"/>
</dbReference>